<evidence type="ECO:0000313" key="7">
    <source>
        <dbReference type="EMBL" id="OXA60038.1"/>
    </source>
</evidence>
<keyword evidence="3 6" id="KW-1133">Transmembrane helix</keyword>
<comment type="caution">
    <text evidence="7">The sequence shown here is derived from an EMBL/GenBank/DDBJ whole genome shotgun (WGS) entry which is preliminary data.</text>
</comment>
<comment type="subcellular location">
    <subcellularLocation>
        <location evidence="1">Membrane</location>
        <topology evidence="1">Multi-pass membrane protein</topology>
    </subcellularLocation>
</comment>
<feature type="compositionally biased region" description="Basic and acidic residues" evidence="5">
    <location>
        <begin position="211"/>
        <end position="221"/>
    </location>
</feature>
<evidence type="ECO:0000256" key="3">
    <source>
        <dbReference type="ARBA" id="ARBA00022989"/>
    </source>
</evidence>
<evidence type="ECO:0000256" key="4">
    <source>
        <dbReference type="ARBA" id="ARBA00023136"/>
    </source>
</evidence>
<dbReference type="InterPro" id="IPR018499">
    <property type="entry name" value="Tetraspanin/Peripherin"/>
</dbReference>
<dbReference type="Pfam" id="PF00335">
    <property type="entry name" value="Tetraspanin"/>
    <property type="match status" value="1"/>
</dbReference>
<reference evidence="7 8" key="1">
    <citation type="submission" date="2015-12" db="EMBL/GenBank/DDBJ databases">
        <title>The genome of Folsomia candida.</title>
        <authorList>
            <person name="Faddeeva A."/>
            <person name="Derks M.F."/>
            <person name="Anvar Y."/>
            <person name="Smit S."/>
            <person name="Van Straalen N."/>
            <person name="Roelofs D."/>
        </authorList>
    </citation>
    <scope>NUCLEOTIDE SEQUENCE [LARGE SCALE GENOMIC DNA]</scope>
    <source>
        <strain evidence="7 8">VU population</strain>
        <tissue evidence="7">Whole body</tissue>
    </source>
</reference>
<evidence type="ECO:0000256" key="2">
    <source>
        <dbReference type="ARBA" id="ARBA00022692"/>
    </source>
</evidence>
<feature type="region of interest" description="Disordered" evidence="5">
    <location>
        <begin position="211"/>
        <end position="231"/>
    </location>
</feature>
<evidence type="ECO:0000256" key="6">
    <source>
        <dbReference type="SAM" id="Phobius"/>
    </source>
</evidence>
<evidence type="ECO:0000313" key="8">
    <source>
        <dbReference type="Proteomes" id="UP000198287"/>
    </source>
</evidence>
<name>A0A226ES40_FOLCA</name>
<proteinExistence type="predicted"/>
<dbReference type="OMA" id="VHERGCI"/>
<dbReference type="AlphaFoldDB" id="A0A226ES40"/>
<accession>A0A226ES40</accession>
<feature type="transmembrane region" description="Helical" evidence="6">
    <location>
        <begin position="12"/>
        <end position="31"/>
    </location>
</feature>
<protein>
    <submittedName>
        <fullName evidence="7">Putative tetraspanin tspB</fullName>
    </submittedName>
</protein>
<feature type="transmembrane region" description="Helical" evidence="6">
    <location>
        <begin position="75"/>
        <end position="100"/>
    </location>
</feature>
<keyword evidence="8" id="KW-1185">Reference proteome</keyword>
<dbReference type="EMBL" id="LNIX01000002">
    <property type="protein sequence ID" value="OXA60038.1"/>
    <property type="molecule type" value="Genomic_DNA"/>
</dbReference>
<evidence type="ECO:0000256" key="1">
    <source>
        <dbReference type="ARBA" id="ARBA00004141"/>
    </source>
</evidence>
<feature type="transmembrane region" description="Helical" evidence="6">
    <location>
        <begin position="43"/>
        <end position="68"/>
    </location>
</feature>
<gene>
    <name evidence="7" type="ORF">Fcan01_05695</name>
</gene>
<evidence type="ECO:0000256" key="5">
    <source>
        <dbReference type="SAM" id="MobiDB-lite"/>
    </source>
</evidence>
<dbReference type="GO" id="GO:0016020">
    <property type="term" value="C:membrane"/>
    <property type="evidence" value="ECO:0007669"/>
    <property type="project" value="UniProtKB-SubCell"/>
</dbReference>
<organism evidence="7 8">
    <name type="scientific">Folsomia candida</name>
    <name type="common">Springtail</name>
    <dbReference type="NCBI Taxonomy" id="158441"/>
    <lineage>
        <taxon>Eukaryota</taxon>
        <taxon>Metazoa</taxon>
        <taxon>Ecdysozoa</taxon>
        <taxon>Arthropoda</taxon>
        <taxon>Hexapoda</taxon>
        <taxon>Collembola</taxon>
        <taxon>Entomobryomorpha</taxon>
        <taxon>Isotomoidea</taxon>
        <taxon>Isotomidae</taxon>
        <taxon>Proisotominae</taxon>
        <taxon>Folsomia</taxon>
    </lineage>
</organism>
<feature type="transmembrane region" description="Helical" evidence="6">
    <location>
        <begin position="166"/>
        <end position="189"/>
    </location>
</feature>
<keyword evidence="4 6" id="KW-0472">Membrane</keyword>
<keyword evidence="2 6" id="KW-0812">Transmembrane</keyword>
<sequence length="266" mass="29964">MSLQVVIYISNAMIWVVSILAVICGFVIGIANDTIRVTRPEDLGISTPATILIIYGLFLIIVTTAGCFSSITARIIISIIYSVLIVLYICFDIFGGYLFLFSEDPLIKFYNSVNSSLANYGDESNSQGVGIFKISKEDYWDHMQSRGCIQIFPDPLRFPQDYRITYVGRCVGTLLIICFVLTCVLWILVITKAFRIEQGIDNLEYIENPKDENEGIDEHGDGSNNEQSHRRVVRTAKVDPEIIDPQDASKRVLFKESGPQFIHDLE</sequence>
<dbReference type="Proteomes" id="UP000198287">
    <property type="component" value="Unassembled WGS sequence"/>
</dbReference>